<dbReference type="PROSITE" id="PS00892">
    <property type="entry name" value="HIT_1"/>
    <property type="match status" value="1"/>
</dbReference>
<sequence>MIEIAKDLAKEFNIHKTGYRTVFNCNDDGGQTVYHIHLHLIGGRKMNWPPG</sequence>
<accession>A0A381PRH7</accession>
<dbReference type="Pfam" id="PF01230">
    <property type="entry name" value="HIT"/>
    <property type="match status" value="1"/>
</dbReference>
<name>A0A381PRH7_9ZZZZ</name>
<dbReference type="InterPro" id="IPR011146">
    <property type="entry name" value="HIT-like"/>
</dbReference>
<dbReference type="GO" id="GO:0003824">
    <property type="term" value="F:catalytic activity"/>
    <property type="evidence" value="ECO:0007669"/>
    <property type="project" value="InterPro"/>
</dbReference>
<dbReference type="EMBL" id="UINC01001068">
    <property type="protein sequence ID" value="SUZ69665.1"/>
    <property type="molecule type" value="Genomic_DNA"/>
</dbReference>
<dbReference type="PANTHER" id="PTHR23089">
    <property type="entry name" value="HISTIDINE TRIAD HIT PROTEIN"/>
    <property type="match status" value="1"/>
</dbReference>
<dbReference type="Gene3D" id="3.30.428.10">
    <property type="entry name" value="HIT-like"/>
    <property type="match status" value="1"/>
</dbReference>
<organism evidence="2">
    <name type="scientific">marine metagenome</name>
    <dbReference type="NCBI Taxonomy" id="408172"/>
    <lineage>
        <taxon>unclassified sequences</taxon>
        <taxon>metagenomes</taxon>
        <taxon>ecological metagenomes</taxon>
    </lineage>
</organism>
<dbReference type="InterPro" id="IPR019808">
    <property type="entry name" value="Histidine_triad_CS"/>
</dbReference>
<protein>
    <recommendedName>
        <fullName evidence="1">HIT domain-containing protein</fullName>
    </recommendedName>
</protein>
<proteinExistence type="predicted"/>
<feature type="domain" description="HIT" evidence="1">
    <location>
        <begin position="1"/>
        <end position="45"/>
    </location>
</feature>
<dbReference type="SUPFAM" id="SSF54197">
    <property type="entry name" value="HIT-like"/>
    <property type="match status" value="1"/>
</dbReference>
<dbReference type="InterPro" id="IPR036265">
    <property type="entry name" value="HIT-like_sf"/>
</dbReference>
<evidence type="ECO:0000313" key="2">
    <source>
        <dbReference type="EMBL" id="SUZ69665.1"/>
    </source>
</evidence>
<dbReference type="AlphaFoldDB" id="A0A381PRH7"/>
<reference evidence="2" key="1">
    <citation type="submission" date="2018-05" db="EMBL/GenBank/DDBJ databases">
        <authorList>
            <person name="Lanie J.A."/>
            <person name="Ng W.-L."/>
            <person name="Kazmierczak K.M."/>
            <person name="Andrzejewski T.M."/>
            <person name="Davidsen T.M."/>
            <person name="Wayne K.J."/>
            <person name="Tettelin H."/>
            <person name="Glass J.I."/>
            <person name="Rusch D."/>
            <person name="Podicherti R."/>
            <person name="Tsui H.-C.T."/>
            <person name="Winkler M.E."/>
        </authorList>
    </citation>
    <scope>NUCLEOTIDE SEQUENCE</scope>
</reference>
<gene>
    <name evidence="2" type="ORF">METZ01_LOCUS22519</name>
</gene>
<evidence type="ECO:0000259" key="1">
    <source>
        <dbReference type="Pfam" id="PF01230"/>
    </source>
</evidence>
<dbReference type="InterPro" id="IPR001310">
    <property type="entry name" value="Histidine_triad_HIT"/>
</dbReference>